<dbReference type="SUPFAM" id="SSF52833">
    <property type="entry name" value="Thioredoxin-like"/>
    <property type="match status" value="1"/>
</dbReference>
<keyword evidence="1" id="KW-0732">Signal</keyword>
<evidence type="ECO:0000313" key="3">
    <source>
        <dbReference type="Proteomes" id="UP000289734"/>
    </source>
</evidence>
<evidence type="ECO:0000313" key="2">
    <source>
        <dbReference type="EMBL" id="RXR31838.1"/>
    </source>
</evidence>
<dbReference type="Proteomes" id="UP000289734">
    <property type="component" value="Unassembled WGS sequence"/>
</dbReference>
<sequence length="159" mass="18481">MKNFYVAFLLVLSCSLYAQKQMPNVVLKSNDNKSYNVKNDFNEKDKLYVFTFWATWCAPCLNELDAIKENYSEWTKELNMEVVAVSIDDTRTQKRVKPLLNGKNWPYTVLLDTNQDLKRALAIANVPYTVVVKNQKIVYVHNGYSQGAEKELFNKLKQL</sequence>
<dbReference type="InterPro" id="IPR013740">
    <property type="entry name" value="Redoxin"/>
</dbReference>
<dbReference type="GO" id="GO:0016491">
    <property type="term" value="F:oxidoreductase activity"/>
    <property type="evidence" value="ECO:0007669"/>
    <property type="project" value="InterPro"/>
</dbReference>
<dbReference type="InterPro" id="IPR036249">
    <property type="entry name" value="Thioredoxin-like_sf"/>
</dbReference>
<dbReference type="AlphaFoldDB" id="A0A4Q1KPD9"/>
<dbReference type="PANTHER" id="PTHR42852:SF17">
    <property type="entry name" value="THIOREDOXIN-LIKE PROTEIN HI_1115"/>
    <property type="match status" value="1"/>
</dbReference>
<dbReference type="CDD" id="cd02966">
    <property type="entry name" value="TlpA_like_family"/>
    <property type="match status" value="1"/>
</dbReference>
<dbReference type="RefSeq" id="WP_129464546.1">
    <property type="nucleotide sequence ID" value="NZ_SBKQ01000008.1"/>
</dbReference>
<dbReference type="EMBL" id="SBKQ01000008">
    <property type="protein sequence ID" value="RXR31838.1"/>
    <property type="molecule type" value="Genomic_DNA"/>
</dbReference>
<reference evidence="3" key="1">
    <citation type="submission" date="2019-01" db="EMBL/GenBank/DDBJ databases">
        <title>Cytophagaceae bacterium strain CAR-16.</title>
        <authorList>
            <person name="Chen W.-M."/>
        </authorList>
    </citation>
    <scope>NUCLEOTIDE SEQUENCE [LARGE SCALE GENOMIC DNA]</scope>
    <source>
        <strain evidence="3">ICH-30</strain>
    </source>
</reference>
<dbReference type="OrthoDB" id="9815205at2"/>
<accession>A0A4Q1KPD9</accession>
<evidence type="ECO:0000256" key="1">
    <source>
        <dbReference type="SAM" id="SignalP"/>
    </source>
</evidence>
<protein>
    <submittedName>
        <fullName evidence="2">TlpA family protein disulfide reductase</fullName>
    </submittedName>
</protein>
<dbReference type="PANTHER" id="PTHR42852">
    <property type="entry name" value="THIOL:DISULFIDE INTERCHANGE PROTEIN DSBE"/>
    <property type="match status" value="1"/>
</dbReference>
<dbReference type="InterPro" id="IPR050553">
    <property type="entry name" value="Thioredoxin_ResA/DsbE_sf"/>
</dbReference>
<name>A0A4Q1KPD9_9FLAO</name>
<keyword evidence="3" id="KW-1185">Reference proteome</keyword>
<dbReference type="InterPro" id="IPR013766">
    <property type="entry name" value="Thioredoxin_domain"/>
</dbReference>
<organism evidence="2 3">
    <name type="scientific">Flavobacterium piscinae</name>
    <dbReference type="NCBI Taxonomy" id="2506424"/>
    <lineage>
        <taxon>Bacteria</taxon>
        <taxon>Pseudomonadati</taxon>
        <taxon>Bacteroidota</taxon>
        <taxon>Flavobacteriia</taxon>
        <taxon>Flavobacteriales</taxon>
        <taxon>Flavobacteriaceae</taxon>
        <taxon>Flavobacterium</taxon>
    </lineage>
</organism>
<dbReference type="Pfam" id="PF08534">
    <property type="entry name" value="Redoxin"/>
    <property type="match status" value="1"/>
</dbReference>
<comment type="caution">
    <text evidence="2">The sequence shown here is derived from an EMBL/GenBank/DDBJ whole genome shotgun (WGS) entry which is preliminary data.</text>
</comment>
<feature type="signal peptide" evidence="1">
    <location>
        <begin position="1"/>
        <end position="18"/>
    </location>
</feature>
<dbReference type="Gene3D" id="3.40.30.10">
    <property type="entry name" value="Glutaredoxin"/>
    <property type="match status" value="1"/>
</dbReference>
<gene>
    <name evidence="2" type="ORF">EQG68_09200</name>
</gene>
<proteinExistence type="predicted"/>
<feature type="chain" id="PRO_5041087431" evidence="1">
    <location>
        <begin position="19"/>
        <end position="159"/>
    </location>
</feature>
<dbReference type="PROSITE" id="PS51352">
    <property type="entry name" value="THIOREDOXIN_2"/>
    <property type="match status" value="1"/>
</dbReference>